<comment type="caution">
    <text evidence="2">The sequence shown here is derived from an EMBL/GenBank/DDBJ whole genome shotgun (WGS) entry which is preliminary data.</text>
</comment>
<reference evidence="2 3" key="1">
    <citation type="submission" date="2016-05" db="EMBL/GenBank/DDBJ databases">
        <authorList>
            <person name="Ramsay J.P."/>
        </authorList>
    </citation>
    <scope>NUCLEOTIDE SEQUENCE [LARGE SCALE GENOMIC DNA]</scope>
    <source>
        <strain evidence="2 3">NZP2042</strain>
    </source>
</reference>
<dbReference type="SUPFAM" id="SSF51182">
    <property type="entry name" value="RmlC-like cupins"/>
    <property type="match status" value="1"/>
</dbReference>
<dbReference type="InterPro" id="IPR012807">
    <property type="entry name" value="Anti-sigma_ChrR"/>
</dbReference>
<dbReference type="AlphaFoldDB" id="A0A6M7U1S2"/>
<protein>
    <submittedName>
        <fullName evidence="2">Anti-sigma factor</fullName>
    </submittedName>
</protein>
<name>A0A6M7U1S2_RHILI</name>
<feature type="domain" description="ChrR-like cupin" evidence="1">
    <location>
        <begin position="97"/>
        <end position="186"/>
    </location>
</feature>
<gene>
    <name evidence="2" type="ORF">A8145_21120</name>
</gene>
<dbReference type="InterPro" id="IPR025979">
    <property type="entry name" value="ChrR-like_cupin_dom"/>
</dbReference>
<dbReference type="InterPro" id="IPR014710">
    <property type="entry name" value="RmlC-like_jellyroll"/>
</dbReference>
<dbReference type="InterPro" id="IPR011051">
    <property type="entry name" value="RmlC_Cupin_sf"/>
</dbReference>
<dbReference type="Gene3D" id="1.10.10.1320">
    <property type="entry name" value="Anti-sigma factor, zinc-finger domain"/>
    <property type="match status" value="1"/>
</dbReference>
<organism evidence="2 3">
    <name type="scientific">Rhizobium loti</name>
    <name type="common">Mesorhizobium loti</name>
    <dbReference type="NCBI Taxonomy" id="381"/>
    <lineage>
        <taxon>Bacteria</taxon>
        <taxon>Pseudomonadati</taxon>
        <taxon>Pseudomonadota</taxon>
        <taxon>Alphaproteobacteria</taxon>
        <taxon>Hyphomicrobiales</taxon>
        <taxon>Phyllobacteriaceae</taxon>
        <taxon>Mesorhizobium</taxon>
    </lineage>
</organism>
<evidence type="ECO:0000313" key="3">
    <source>
        <dbReference type="Proteomes" id="UP000093737"/>
    </source>
</evidence>
<dbReference type="RefSeq" id="WP_056572395.1">
    <property type="nucleotide sequence ID" value="NZ_CP033334.1"/>
</dbReference>
<evidence type="ECO:0000313" key="2">
    <source>
        <dbReference type="EMBL" id="OBQ62165.1"/>
    </source>
</evidence>
<sequence>MTNDITHHPSDETLAAFASGTLDEARSLVVSIHRSLCAACGHAVDQYEAIGGALLEQALPVSMRPGALQAALGSIGTSAQGAEIASEQLLDRHKLGPWRRVWPGLQQRAVSVAGDSDIKVFMLKAAPGITLPHHKHTGDEWTCVLEGAFEHQFGRYGPGDFDEADETVDHKPRICSDVPCVCIVALQGSIRLQSFLGQLIQPILRF</sequence>
<proteinExistence type="predicted"/>
<dbReference type="Gene3D" id="2.60.120.10">
    <property type="entry name" value="Jelly Rolls"/>
    <property type="match status" value="1"/>
</dbReference>
<dbReference type="NCBIfam" id="TIGR02451">
    <property type="entry name" value="anti_sig_ChrR"/>
    <property type="match status" value="1"/>
</dbReference>
<accession>A0A6M7U1S2</accession>
<dbReference type="InterPro" id="IPR041916">
    <property type="entry name" value="Anti_sigma_zinc_sf"/>
</dbReference>
<evidence type="ECO:0000259" key="1">
    <source>
        <dbReference type="Pfam" id="PF12973"/>
    </source>
</evidence>
<dbReference type="Proteomes" id="UP000093737">
    <property type="component" value="Unassembled WGS sequence"/>
</dbReference>
<dbReference type="CDD" id="cd20301">
    <property type="entry name" value="cupin_ChrR"/>
    <property type="match status" value="1"/>
</dbReference>
<dbReference type="Pfam" id="PF12973">
    <property type="entry name" value="Cupin_7"/>
    <property type="match status" value="1"/>
</dbReference>
<dbReference type="EMBL" id="LYTK01000020">
    <property type="protein sequence ID" value="OBQ62165.1"/>
    <property type="molecule type" value="Genomic_DNA"/>
</dbReference>